<dbReference type="RefSeq" id="XP_024726873.1">
    <property type="nucleotide sequence ID" value="XM_024871627.1"/>
</dbReference>
<dbReference type="EMBL" id="KZ613919">
    <property type="protein sequence ID" value="PMD49969.1"/>
    <property type="molecule type" value="Genomic_DNA"/>
</dbReference>
<dbReference type="Proteomes" id="UP000235371">
    <property type="component" value="Unassembled WGS sequence"/>
</dbReference>
<keyword evidence="2" id="KW-1185">Reference proteome</keyword>
<gene>
    <name evidence="1" type="ORF">K444DRAFT_287146</name>
</gene>
<reference evidence="1 2" key="1">
    <citation type="submission" date="2016-04" db="EMBL/GenBank/DDBJ databases">
        <title>A degradative enzymes factory behind the ericoid mycorrhizal symbiosis.</title>
        <authorList>
            <consortium name="DOE Joint Genome Institute"/>
            <person name="Martino E."/>
            <person name="Morin E."/>
            <person name="Grelet G."/>
            <person name="Kuo A."/>
            <person name="Kohler A."/>
            <person name="Daghino S."/>
            <person name="Barry K."/>
            <person name="Choi C."/>
            <person name="Cichocki N."/>
            <person name="Clum A."/>
            <person name="Copeland A."/>
            <person name="Hainaut M."/>
            <person name="Haridas S."/>
            <person name="Labutti K."/>
            <person name="Lindquist E."/>
            <person name="Lipzen A."/>
            <person name="Khouja H.-R."/>
            <person name="Murat C."/>
            <person name="Ohm R."/>
            <person name="Olson A."/>
            <person name="Spatafora J."/>
            <person name="Veneault-Fourrey C."/>
            <person name="Henrissat B."/>
            <person name="Grigoriev I."/>
            <person name="Martin F."/>
            <person name="Perotto S."/>
        </authorList>
    </citation>
    <scope>NUCLEOTIDE SEQUENCE [LARGE SCALE GENOMIC DNA]</scope>
    <source>
        <strain evidence="1 2">E</strain>
    </source>
</reference>
<proteinExistence type="predicted"/>
<dbReference type="InParanoid" id="A0A2J6SGT4"/>
<evidence type="ECO:0000313" key="1">
    <source>
        <dbReference type="EMBL" id="PMD49969.1"/>
    </source>
</evidence>
<protein>
    <submittedName>
        <fullName evidence="1">Uncharacterized protein</fullName>
    </submittedName>
</protein>
<organism evidence="1 2">
    <name type="scientific">Hyaloscypha bicolor E</name>
    <dbReference type="NCBI Taxonomy" id="1095630"/>
    <lineage>
        <taxon>Eukaryota</taxon>
        <taxon>Fungi</taxon>
        <taxon>Dikarya</taxon>
        <taxon>Ascomycota</taxon>
        <taxon>Pezizomycotina</taxon>
        <taxon>Leotiomycetes</taxon>
        <taxon>Helotiales</taxon>
        <taxon>Hyaloscyphaceae</taxon>
        <taxon>Hyaloscypha</taxon>
        <taxon>Hyaloscypha bicolor</taxon>
    </lineage>
</organism>
<sequence length="97" mass="11105">MADRTNLNAAIEKFHFQLLMRAYNSEDVFYVALHHLQANWPGMFNKVMNTTRCTTPMEPRRRKFHSSRAKTSPPQVAAIKMNSKIVLRTTAAAELAI</sequence>
<name>A0A2J6SGT4_9HELO</name>
<dbReference type="AlphaFoldDB" id="A0A2J6SGT4"/>
<accession>A0A2J6SGT4</accession>
<evidence type="ECO:0000313" key="2">
    <source>
        <dbReference type="Proteomes" id="UP000235371"/>
    </source>
</evidence>
<dbReference type="GeneID" id="36579709"/>